<gene>
    <name evidence="6" type="ORF">Rsub_07465</name>
</gene>
<dbReference type="FunCoup" id="A0A2V0P516">
    <property type="interactions" value="69"/>
</dbReference>
<dbReference type="InParanoid" id="A0A2V0P516"/>
<dbReference type="InterPro" id="IPR046342">
    <property type="entry name" value="CBS_dom_sf"/>
</dbReference>
<comment type="caution">
    <text evidence="6">The sequence shown here is derived from an EMBL/GenBank/DDBJ whole genome shotgun (WGS) entry which is preliminary data.</text>
</comment>
<evidence type="ECO:0000313" key="7">
    <source>
        <dbReference type="Proteomes" id="UP000247498"/>
    </source>
</evidence>
<feature type="domain" description="CBS" evidence="5">
    <location>
        <begin position="270"/>
        <end position="327"/>
    </location>
</feature>
<dbReference type="InterPro" id="IPR050511">
    <property type="entry name" value="AMPK_gamma/SDS23_families"/>
</dbReference>
<dbReference type="PANTHER" id="PTHR13780:SF128">
    <property type="entry name" value="CBS DOMAIN-CONTAINING PROTEIN"/>
    <property type="match status" value="1"/>
</dbReference>
<organism evidence="6 7">
    <name type="scientific">Raphidocelis subcapitata</name>
    <dbReference type="NCBI Taxonomy" id="307507"/>
    <lineage>
        <taxon>Eukaryota</taxon>
        <taxon>Viridiplantae</taxon>
        <taxon>Chlorophyta</taxon>
        <taxon>core chlorophytes</taxon>
        <taxon>Chlorophyceae</taxon>
        <taxon>CS clade</taxon>
        <taxon>Sphaeropleales</taxon>
        <taxon>Selenastraceae</taxon>
        <taxon>Raphidocelis</taxon>
    </lineage>
</organism>
<dbReference type="SUPFAM" id="SSF54631">
    <property type="entry name" value="CBS-domain pair"/>
    <property type="match status" value="1"/>
</dbReference>
<dbReference type="Pfam" id="PF00571">
    <property type="entry name" value="CBS"/>
    <property type="match status" value="2"/>
</dbReference>
<feature type="domain" description="CBS" evidence="5">
    <location>
        <begin position="379"/>
        <end position="435"/>
    </location>
</feature>
<evidence type="ECO:0000256" key="2">
    <source>
        <dbReference type="ARBA" id="ARBA00023122"/>
    </source>
</evidence>
<dbReference type="Gene3D" id="3.10.580.10">
    <property type="entry name" value="CBS-domain"/>
    <property type="match status" value="2"/>
</dbReference>
<evidence type="ECO:0000259" key="5">
    <source>
        <dbReference type="PROSITE" id="PS51371"/>
    </source>
</evidence>
<evidence type="ECO:0000256" key="1">
    <source>
        <dbReference type="ARBA" id="ARBA00022737"/>
    </source>
</evidence>
<dbReference type="STRING" id="307507.A0A2V0P516"/>
<evidence type="ECO:0000256" key="4">
    <source>
        <dbReference type="SAM" id="MobiDB-lite"/>
    </source>
</evidence>
<dbReference type="GO" id="GO:0005737">
    <property type="term" value="C:cytoplasm"/>
    <property type="evidence" value="ECO:0007669"/>
    <property type="project" value="TreeGrafter"/>
</dbReference>
<dbReference type="CDD" id="cd02205">
    <property type="entry name" value="CBS_pair_SF"/>
    <property type="match status" value="1"/>
</dbReference>
<proteinExistence type="predicted"/>
<dbReference type="Proteomes" id="UP000247498">
    <property type="component" value="Unassembled WGS sequence"/>
</dbReference>
<dbReference type="AlphaFoldDB" id="A0A2V0P516"/>
<feature type="region of interest" description="Disordered" evidence="4">
    <location>
        <begin position="151"/>
        <end position="204"/>
    </location>
</feature>
<feature type="compositionally biased region" description="Gly residues" evidence="4">
    <location>
        <begin position="153"/>
        <end position="168"/>
    </location>
</feature>
<dbReference type="PROSITE" id="PS51371">
    <property type="entry name" value="CBS"/>
    <property type="match status" value="2"/>
</dbReference>
<dbReference type="PANTHER" id="PTHR13780">
    <property type="entry name" value="AMP-ACTIVATED PROTEIN KINASE, GAMMA REGULATORY SUBUNIT"/>
    <property type="match status" value="1"/>
</dbReference>
<sequence length="437" mass="46140">MAKLLEDTTLDDIRTKQSITALKETASVEQALKARGRMQFAVLASKRVLSAPVKLAHATPDGSGATIFGFVDVRDIVSSFFQLELRGVDLKGMKMLQRMRVLEEKGQAFAPLALKDLPIIGGDGDFYHLEQGTVPLSEVVLHGLLAPPLRGDPAGGGDGSGNGAGNGGAALDAGGDAVMTPAPPARSGSGVSVGSAGGGPTTRLSPALRPVCSLKSRARPVAVVHRLALYDDAEAIVNIISQTDIVRFLAINRSHLGPIARKTVQELGWCPKQVVAVTPDVSAIEAMALMNDSHISAVAVVDSVGKIIGNFSVSEMRTIMAEHFGALALPVGEFLALEHGTEFVGYRRITDDGVRSTPGHRFVTDRVARTRPRTPGEEVGQSLVLVGPNATFADVVERIVSHRIHRVYVIDDEERPVGCATCTDVLRAVIAAHAAAR</sequence>
<name>A0A2V0P516_9CHLO</name>
<dbReference type="InterPro" id="IPR000644">
    <property type="entry name" value="CBS_dom"/>
</dbReference>
<protein>
    <recommendedName>
        <fullName evidence="5">CBS domain-containing protein</fullName>
    </recommendedName>
</protein>
<dbReference type="GO" id="GO:0005634">
    <property type="term" value="C:nucleus"/>
    <property type="evidence" value="ECO:0007669"/>
    <property type="project" value="TreeGrafter"/>
</dbReference>
<dbReference type="OrthoDB" id="449052at2759"/>
<dbReference type="SMART" id="SM00116">
    <property type="entry name" value="CBS"/>
    <property type="match status" value="2"/>
</dbReference>
<keyword evidence="2 3" id="KW-0129">CBS domain</keyword>
<reference evidence="6 7" key="1">
    <citation type="journal article" date="2018" name="Sci. Rep.">
        <title>Raphidocelis subcapitata (=Pseudokirchneriella subcapitata) provides an insight into genome evolution and environmental adaptations in the Sphaeropleales.</title>
        <authorList>
            <person name="Suzuki S."/>
            <person name="Yamaguchi H."/>
            <person name="Nakajima N."/>
            <person name="Kawachi M."/>
        </authorList>
    </citation>
    <scope>NUCLEOTIDE SEQUENCE [LARGE SCALE GENOMIC DNA]</scope>
    <source>
        <strain evidence="6 7">NIES-35</strain>
    </source>
</reference>
<accession>A0A2V0P516</accession>
<keyword evidence="7" id="KW-1185">Reference proteome</keyword>
<evidence type="ECO:0000256" key="3">
    <source>
        <dbReference type="PROSITE-ProRule" id="PRU00703"/>
    </source>
</evidence>
<evidence type="ECO:0000313" key="6">
    <source>
        <dbReference type="EMBL" id="GBF94964.1"/>
    </source>
</evidence>
<keyword evidence="1" id="KW-0677">Repeat</keyword>
<dbReference type="EMBL" id="BDRX01000058">
    <property type="protein sequence ID" value="GBF94964.1"/>
    <property type="molecule type" value="Genomic_DNA"/>
</dbReference>